<keyword evidence="1" id="KW-0479">Metal-binding</keyword>
<dbReference type="PANTHER" id="PTHR43048:SF3">
    <property type="entry name" value="METHYLMALONYL-COA EPIMERASE, MITOCHONDRIAL"/>
    <property type="match status" value="1"/>
</dbReference>
<comment type="caution">
    <text evidence="3">The sequence shown here is derived from an EMBL/GenBank/DDBJ whole genome shotgun (WGS) entry which is preliminary data.</text>
</comment>
<keyword evidence="4" id="KW-1185">Reference proteome</keyword>
<dbReference type="GO" id="GO:0046872">
    <property type="term" value="F:metal ion binding"/>
    <property type="evidence" value="ECO:0007669"/>
    <property type="project" value="UniProtKB-KW"/>
</dbReference>
<reference evidence="3 4" key="1">
    <citation type="submission" date="2019-07" db="EMBL/GenBank/DDBJ databases">
        <title>Draft genome for Aliikangiella sp. M105.</title>
        <authorList>
            <person name="Wang G."/>
        </authorList>
    </citation>
    <scope>NUCLEOTIDE SEQUENCE [LARGE SCALE GENOMIC DNA]</scope>
    <source>
        <strain evidence="3 4">M105</strain>
    </source>
</reference>
<dbReference type="InterPro" id="IPR051785">
    <property type="entry name" value="MMCE/EMCE_epimerase"/>
</dbReference>
<dbReference type="AlphaFoldDB" id="A0A545UHM7"/>
<dbReference type="SUPFAM" id="SSF54593">
    <property type="entry name" value="Glyoxalase/Bleomycin resistance protein/Dihydroxybiphenyl dioxygenase"/>
    <property type="match status" value="1"/>
</dbReference>
<accession>A0A545UHM7</accession>
<gene>
    <name evidence="3" type="ORF">FLL46_05090</name>
</gene>
<sequence>MDIDHVCIAVRNIDKTGEHLSRFLGYSAKTRKVTNTRQKVVVQFYQKPGSIDIKLIEPSSKDSPLIPFLKKGEGLHHLGMKVDKVDKALNELSDLGAIINTQPEPGEAFDDEQIAFTYLGGGLNIEIFDTDKRRDLLTS</sequence>
<evidence type="ECO:0000313" key="3">
    <source>
        <dbReference type="EMBL" id="TQV88913.1"/>
    </source>
</evidence>
<dbReference type="Gene3D" id="3.10.180.10">
    <property type="entry name" value="2,3-Dihydroxybiphenyl 1,2-Dioxygenase, domain 1"/>
    <property type="match status" value="1"/>
</dbReference>
<dbReference type="RefSeq" id="WP_142892398.1">
    <property type="nucleotide sequence ID" value="NZ_ML660161.1"/>
</dbReference>
<dbReference type="InterPro" id="IPR037523">
    <property type="entry name" value="VOC_core"/>
</dbReference>
<dbReference type="InterPro" id="IPR029068">
    <property type="entry name" value="Glyas_Bleomycin-R_OHBP_Dase"/>
</dbReference>
<dbReference type="EMBL" id="VIKS01000003">
    <property type="protein sequence ID" value="TQV88913.1"/>
    <property type="molecule type" value="Genomic_DNA"/>
</dbReference>
<dbReference type="PANTHER" id="PTHR43048">
    <property type="entry name" value="METHYLMALONYL-COA EPIMERASE"/>
    <property type="match status" value="1"/>
</dbReference>
<dbReference type="Proteomes" id="UP000315439">
    <property type="component" value="Unassembled WGS sequence"/>
</dbReference>
<dbReference type="PROSITE" id="PS51819">
    <property type="entry name" value="VOC"/>
    <property type="match status" value="1"/>
</dbReference>
<organism evidence="3 4">
    <name type="scientific">Aliikangiella coralliicola</name>
    <dbReference type="NCBI Taxonomy" id="2592383"/>
    <lineage>
        <taxon>Bacteria</taxon>
        <taxon>Pseudomonadati</taxon>
        <taxon>Pseudomonadota</taxon>
        <taxon>Gammaproteobacteria</taxon>
        <taxon>Oceanospirillales</taxon>
        <taxon>Pleioneaceae</taxon>
        <taxon>Aliikangiella</taxon>
    </lineage>
</organism>
<feature type="domain" description="VOC" evidence="2">
    <location>
        <begin position="2"/>
        <end position="130"/>
    </location>
</feature>
<protein>
    <recommendedName>
        <fullName evidence="2">VOC domain-containing protein</fullName>
    </recommendedName>
</protein>
<dbReference type="Pfam" id="PF13669">
    <property type="entry name" value="Glyoxalase_4"/>
    <property type="match status" value="1"/>
</dbReference>
<dbReference type="GO" id="GO:0046491">
    <property type="term" value="P:L-methylmalonyl-CoA metabolic process"/>
    <property type="evidence" value="ECO:0007669"/>
    <property type="project" value="TreeGrafter"/>
</dbReference>
<dbReference type="OrthoDB" id="9788468at2"/>
<evidence type="ECO:0000313" key="4">
    <source>
        <dbReference type="Proteomes" id="UP000315439"/>
    </source>
</evidence>
<dbReference type="GO" id="GO:0004493">
    <property type="term" value="F:methylmalonyl-CoA epimerase activity"/>
    <property type="evidence" value="ECO:0007669"/>
    <property type="project" value="TreeGrafter"/>
</dbReference>
<evidence type="ECO:0000259" key="2">
    <source>
        <dbReference type="PROSITE" id="PS51819"/>
    </source>
</evidence>
<proteinExistence type="predicted"/>
<name>A0A545UHM7_9GAMM</name>
<evidence type="ECO:0000256" key="1">
    <source>
        <dbReference type="ARBA" id="ARBA00022723"/>
    </source>
</evidence>